<proteinExistence type="predicted"/>
<dbReference type="GO" id="GO:0000056">
    <property type="term" value="P:ribosomal small subunit export from nucleus"/>
    <property type="evidence" value="ECO:0007669"/>
    <property type="project" value="InterPro"/>
</dbReference>
<dbReference type="Pfam" id="PF10168">
    <property type="entry name" value="Nup88"/>
    <property type="match status" value="1"/>
</dbReference>
<organism evidence="10">
    <name type="scientific">Enterobius vermicularis</name>
    <name type="common">Human pinworm</name>
    <dbReference type="NCBI Taxonomy" id="51028"/>
    <lineage>
        <taxon>Eukaryota</taxon>
        <taxon>Metazoa</taxon>
        <taxon>Ecdysozoa</taxon>
        <taxon>Nematoda</taxon>
        <taxon>Chromadorea</taxon>
        <taxon>Rhabditida</taxon>
        <taxon>Spirurina</taxon>
        <taxon>Oxyuridomorpha</taxon>
        <taxon>Oxyuroidea</taxon>
        <taxon>Oxyuridae</taxon>
        <taxon>Enterobius</taxon>
    </lineage>
</organism>
<evidence type="ECO:0000256" key="2">
    <source>
        <dbReference type="ARBA" id="ARBA00022448"/>
    </source>
</evidence>
<evidence type="ECO:0000313" key="8">
    <source>
        <dbReference type="EMBL" id="VDD88997.1"/>
    </source>
</evidence>
<keyword evidence="5" id="KW-0811">Translocation</keyword>
<dbReference type="GO" id="GO:0005643">
    <property type="term" value="C:nuclear pore"/>
    <property type="evidence" value="ECO:0007669"/>
    <property type="project" value="UniProtKB-SubCell"/>
</dbReference>
<evidence type="ECO:0000256" key="7">
    <source>
        <dbReference type="ARBA" id="ARBA00023242"/>
    </source>
</evidence>
<dbReference type="EMBL" id="UXUI01007718">
    <property type="protein sequence ID" value="VDD88997.1"/>
    <property type="molecule type" value="Genomic_DNA"/>
</dbReference>
<evidence type="ECO:0000256" key="1">
    <source>
        <dbReference type="ARBA" id="ARBA00004567"/>
    </source>
</evidence>
<keyword evidence="4" id="KW-0653">Protein transport</keyword>
<dbReference type="OrthoDB" id="5823806at2759"/>
<reference evidence="8 9" key="2">
    <citation type="submission" date="2018-10" db="EMBL/GenBank/DDBJ databases">
        <authorList>
            <consortium name="Pathogen Informatics"/>
        </authorList>
    </citation>
    <scope>NUCLEOTIDE SEQUENCE [LARGE SCALE GENOMIC DNA]</scope>
</reference>
<keyword evidence="6" id="KW-0906">Nuclear pore complex</keyword>
<dbReference type="PANTHER" id="PTHR13257">
    <property type="entry name" value="NUCLEOPORIN NUP84-RELATED"/>
    <property type="match status" value="1"/>
</dbReference>
<reference evidence="10" key="1">
    <citation type="submission" date="2017-02" db="UniProtKB">
        <authorList>
            <consortium name="WormBaseParasite"/>
        </authorList>
    </citation>
    <scope>IDENTIFICATION</scope>
</reference>
<keyword evidence="9" id="KW-1185">Reference proteome</keyword>
<accession>A0A0N4V2J4</accession>
<dbReference type="GO" id="GO:0006406">
    <property type="term" value="P:mRNA export from nucleus"/>
    <property type="evidence" value="ECO:0007669"/>
    <property type="project" value="TreeGrafter"/>
</dbReference>
<name>A0A0N4V2J4_ENTVE</name>
<sequence>MGTPLDVSFLDTDQTIIGSYLDVGILAYDGKNLHLLSGFRLNVEGRIVFTRNVDLLLQPSLPANIKFNSIISNEIGSRVALVGSGDVFIVEMPNDIWGRISPYYPIIGEHVLPSYYCKCALLGSSIQSGARSYDILKVQWYIKEYDETGPKINKIALLYGNNVIRMFDTAGTLDVPLLKIDLSPSVTELHPELSFQNSFGLRNNIVSFDFGPVIEIELEDGAFNTIFAIDYLLRWTFIVKSTVQSTKRLVCRVLPTSGPFQLSPLNSELCDFAYVRHCSGSNLPIFSLISNTGVLCHYVSLPSSEVFVENQIDFTFLVYDTIQLVRESSSFSSFKFIVDCWGSGHYFVIGKCNAYLIDITPWLNVIINSYNSGTSVENSDMKETSVNHIFSVLNGESKSSNPERVFITTVASSFMKADDVHCIDSPEGDATCEKRIIVAVATEDGMILTKVILYQLPISAPPSKVKLPLSYPQSQSLLEKVKSLFVSQPSIPKLRLVKSMSEEEALTTVITVIDRLVERLSLIKSAYAIVQSSVSNALEESEKLSKKQLSHNERLLEIVSEFTSMKTQIYAIREEVSKGKMKIDQVCSLLASRMFPLSEAEIAMQGTLEDLQTSLKGLKEQIPLLANQVAAERRRRFGVTRSFHSSINAKKFMLSKSSNEIDSIITWVKLLHKKIDRLAEKAGSEQLNRELQSRSLENSAVLQTRNLNKEAE</sequence>
<dbReference type="InterPro" id="IPR019321">
    <property type="entry name" value="Nucleoporin_Nup88"/>
</dbReference>
<dbReference type="GO" id="GO:0000055">
    <property type="term" value="P:ribosomal large subunit export from nucleus"/>
    <property type="evidence" value="ECO:0007669"/>
    <property type="project" value="InterPro"/>
</dbReference>
<dbReference type="AlphaFoldDB" id="A0A0N4V2J4"/>
<gene>
    <name evidence="8" type="ORF">EVEC_LOCUS3927</name>
</gene>
<dbReference type="STRING" id="51028.A0A0N4V2J4"/>
<evidence type="ECO:0000256" key="4">
    <source>
        <dbReference type="ARBA" id="ARBA00022927"/>
    </source>
</evidence>
<comment type="subcellular location">
    <subcellularLocation>
        <location evidence="1">Nucleus</location>
        <location evidence="1">Nuclear pore complex</location>
    </subcellularLocation>
</comment>
<evidence type="ECO:0000256" key="3">
    <source>
        <dbReference type="ARBA" id="ARBA00022816"/>
    </source>
</evidence>
<evidence type="ECO:0000313" key="9">
    <source>
        <dbReference type="Proteomes" id="UP000274131"/>
    </source>
</evidence>
<protein>
    <submittedName>
        <fullName evidence="10">DNA damage-binding protein 1</fullName>
    </submittedName>
</protein>
<evidence type="ECO:0000256" key="5">
    <source>
        <dbReference type="ARBA" id="ARBA00023010"/>
    </source>
</evidence>
<keyword evidence="3" id="KW-0509">mRNA transport</keyword>
<dbReference type="PANTHER" id="PTHR13257:SF0">
    <property type="entry name" value="NUCLEAR PORE COMPLEX PROTEIN NUP88"/>
    <property type="match status" value="1"/>
</dbReference>
<dbReference type="WBParaSite" id="EVEC_0000421901-mRNA-1">
    <property type="protein sequence ID" value="EVEC_0000421901-mRNA-1"/>
    <property type="gene ID" value="EVEC_0000421901"/>
</dbReference>
<keyword evidence="7" id="KW-0539">Nucleus</keyword>
<dbReference type="Proteomes" id="UP000274131">
    <property type="component" value="Unassembled WGS sequence"/>
</dbReference>
<keyword evidence="2" id="KW-0813">Transport</keyword>
<dbReference type="GO" id="GO:0006606">
    <property type="term" value="P:protein import into nucleus"/>
    <property type="evidence" value="ECO:0007669"/>
    <property type="project" value="TreeGrafter"/>
</dbReference>
<dbReference type="GO" id="GO:0017056">
    <property type="term" value="F:structural constituent of nuclear pore"/>
    <property type="evidence" value="ECO:0007669"/>
    <property type="project" value="InterPro"/>
</dbReference>
<dbReference type="InterPro" id="IPR037700">
    <property type="entry name" value="NUP88/NUP82"/>
</dbReference>
<evidence type="ECO:0000256" key="6">
    <source>
        <dbReference type="ARBA" id="ARBA00023132"/>
    </source>
</evidence>
<evidence type="ECO:0000313" key="10">
    <source>
        <dbReference type="WBParaSite" id="EVEC_0000421901-mRNA-1"/>
    </source>
</evidence>